<evidence type="ECO:0000313" key="2">
    <source>
        <dbReference type="Proteomes" id="UP000824219"/>
    </source>
</evidence>
<reference evidence="1 2" key="1">
    <citation type="submission" date="2021-06" db="EMBL/GenBank/DDBJ databases">
        <title>Chromosome-level genome assembly of the red-tail catfish (Hemibagrus wyckioides).</title>
        <authorList>
            <person name="Shao F."/>
        </authorList>
    </citation>
    <scope>NUCLEOTIDE SEQUENCE [LARGE SCALE GENOMIC DNA]</scope>
    <source>
        <strain evidence="1">EC202008001</strain>
        <tissue evidence="1">Blood</tissue>
    </source>
</reference>
<proteinExistence type="predicted"/>
<evidence type="ECO:0000313" key="1">
    <source>
        <dbReference type="EMBL" id="KAG7321642.1"/>
    </source>
</evidence>
<accession>A0A9D3NG65</accession>
<name>A0A9D3NG65_9TELE</name>
<dbReference type="AlphaFoldDB" id="A0A9D3NG65"/>
<sequence length="79" mass="8898">MWLCSYRMAKFPSPPPYTNSHISLGFSSISRARYSGCVPTGKSSGLDIRNGYDRCQRVIKRCRYVWLTLSSKASSSTLL</sequence>
<keyword evidence="2" id="KW-1185">Reference proteome</keyword>
<gene>
    <name evidence="1" type="ORF">KOW79_014500</name>
</gene>
<protein>
    <submittedName>
        <fullName evidence="1">Uncharacterized protein</fullName>
    </submittedName>
</protein>
<dbReference type="EMBL" id="JAHKSW010000017">
    <property type="protein sequence ID" value="KAG7321642.1"/>
    <property type="molecule type" value="Genomic_DNA"/>
</dbReference>
<organism evidence="1 2">
    <name type="scientific">Hemibagrus wyckioides</name>
    <dbReference type="NCBI Taxonomy" id="337641"/>
    <lineage>
        <taxon>Eukaryota</taxon>
        <taxon>Metazoa</taxon>
        <taxon>Chordata</taxon>
        <taxon>Craniata</taxon>
        <taxon>Vertebrata</taxon>
        <taxon>Euteleostomi</taxon>
        <taxon>Actinopterygii</taxon>
        <taxon>Neopterygii</taxon>
        <taxon>Teleostei</taxon>
        <taxon>Ostariophysi</taxon>
        <taxon>Siluriformes</taxon>
        <taxon>Bagridae</taxon>
        <taxon>Hemibagrus</taxon>
    </lineage>
</organism>
<comment type="caution">
    <text evidence="1">The sequence shown here is derived from an EMBL/GenBank/DDBJ whole genome shotgun (WGS) entry which is preliminary data.</text>
</comment>
<dbReference type="Proteomes" id="UP000824219">
    <property type="component" value="Linkage Group LG17"/>
</dbReference>